<protein>
    <submittedName>
        <fullName evidence="1">TerB family tellurite resistance protein</fullName>
    </submittedName>
</protein>
<proteinExistence type="predicted"/>
<dbReference type="InterPro" id="IPR029024">
    <property type="entry name" value="TerB-like"/>
</dbReference>
<organism evidence="1 2">
    <name type="scientific">Shiella aurantiaca</name>
    <dbReference type="NCBI Taxonomy" id="3058365"/>
    <lineage>
        <taxon>Bacteria</taxon>
        <taxon>Pseudomonadati</taxon>
        <taxon>Bacteroidota</taxon>
        <taxon>Cytophagia</taxon>
        <taxon>Cytophagales</taxon>
        <taxon>Shiellaceae</taxon>
        <taxon>Shiella</taxon>
    </lineage>
</organism>
<keyword evidence="2" id="KW-1185">Reference proteome</keyword>
<dbReference type="EMBL" id="JAUHJS010000005">
    <property type="protein sequence ID" value="MDN4165948.1"/>
    <property type="molecule type" value="Genomic_DNA"/>
</dbReference>
<name>A0ABT8F6N9_9BACT</name>
<evidence type="ECO:0000313" key="2">
    <source>
        <dbReference type="Proteomes" id="UP001168552"/>
    </source>
</evidence>
<gene>
    <name evidence="1" type="ORF">QWY31_10570</name>
</gene>
<evidence type="ECO:0000313" key="1">
    <source>
        <dbReference type="EMBL" id="MDN4165948.1"/>
    </source>
</evidence>
<reference evidence="1" key="1">
    <citation type="submission" date="2023-06" db="EMBL/GenBank/DDBJ databases">
        <title>Cytophagales bacterium Strain LB-30, isolated from soil.</title>
        <authorList>
            <person name="Liu B."/>
        </authorList>
    </citation>
    <scope>NUCLEOTIDE SEQUENCE</scope>
    <source>
        <strain evidence="1">LB-30</strain>
    </source>
</reference>
<dbReference type="RefSeq" id="WP_320004484.1">
    <property type="nucleotide sequence ID" value="NZ_JAUHJS010000005.1"/>
</dbReference>
<dbReference type="Proteomes" id="UP001168552">
    <property type="component" value="Unassembled WGS sequence"/>
</dbReference>
<accession>A0ABT8F6N9</accession>
<dbReference type="SUPFAM" id="SSF158682">
    <property type="entry name" value="TerB-like"/>
    <property type="match status" value="1"/>
</dbReference>
<dbReference type="Gene3D" id="1.10.3680.10">
    <property type="entry name" value="TerB-like"/>
    <property type="match status" value="1"/>
</dbReference>
<sequence>MSKARLSILVLLAKVDGQITADEELLIREIGQHTGMTEAEIVDTLQNPFVTHDVSDLSADEKFDYLFSIVQLMKVDGRMFKDEIRFCSKLAAKMGYDEAVLFELITKALSTPTIDKAELKKKVQAYLKA</sequence>
<comment type="caution">
    <text evidence="1">The sequence shown here is derived from an EMBL/GenBank/DDBJ whole genome shotgun (WGS) entry which is preliminary data.</text>
</comment>